<comment type="caution">
    <text evidence="4">The sequence shown here is derived from an EMBL/GenBank/DDBJ whole genome shotgun (WGS) entry which is preliminary data.</text>
</comment>
<evidence type="ECO:0000256" key="1">
    <source>
        <dbReference type="SAM" id="MobiDB-lite"/>
    </source>
</evidence>
<dbReference type="GO" id="GO:0000329">
    <property type="term" value="C:fungal-type vacuole membrane"/>
    <property type="evidence" value="ECO:0007669"/>
    <property type="project" value="TreeGrafter"/>
</dbReference>
<name>A0AA39Z4P0_9PEZI</name>
<dbReference type="SMART" id="SM00554">
    <property type="entry name" value="FAS1"/>
    <property type="match status" value="2"/>
</dbReference>
<feature type="compositionally biased region" description="Polar residues" evidence="1">
    <location>
        <begin position="321"/>
        <end position="333"/>
    </location>
</feature>
<gene>
    <name evidence="4" type="ORF">DIS24_g983</name>
</gene>
<protein>
    <submittedName>
        <fullName evidence="4">Fasciclin-like arabinogalactan protein</fullName>
    </submittedName>
</protein>
<organism evidence="4 5">
    <name type="scientific">Lasiodiplodia hormozganensis</name>
    <dbReference type="NCBI Taxonomy" id="869390"/>
    <lineage>
        <taxon>Eukaryota</taxon>
        <taxon>Fungi</taxon>
        <taxon>Dikarya</taxon>
        <taxon>Ascomycota</taxon>
        <taxon>Pezizomycotina</taxon>
        <taxon>Dothideomycetes</taxon>
        <taxon>Dothideomycetes incertae sedis</taxon>
        <taxon>Botryosphaeriales</taxon>
        <taxon>Botryosphaeriaceae</taxon>
        <taxon>Lasiodiplodia</taxon>
    </lineage>
</organism>
<dbReference type="Gene3D" id="2.30.180.10">
    <property type="entry name" value="FAS1 domain"/>
    <property type="match status" value="2"/>
</dbReference>
<proteinExistence type="predicted"/>
<keyword evidence="5" id="KW-1185">Reference proteome</keyword>
<dbReference type="EMBL" id="JAUJDW010000003">
    <property type="protein sequence ID" value="KAK0663655.1"/>
    <property type="molecule type" value="Genomic_DNA"/>
</dbReference>
<sequence length="419" mass="42440">MLKHITLAALASMAFAQTQDLNATLSGIPELSNLTSYYISLPDSLSALSAARNITILAPSNNAFEQLLSSPLGAALTNDPDLVQAMLTYHVLNGSYSSSQITEDSQFIPTLLTDPRYTNVTGGQRVEVEKEDGNDVFYSGLRQNLTLGRSDINFTGGYIHIIDTVLTLPPNVSSTAVATNLTALVGALTNASLVGAVDTTPDVTIFAPANDAFAAIGSVLDGTSSDDLSNLLSYHVVNGTVAYSSDLQGNQTVTALNGGDLTIRVLDDGDVFVNGARVIIPDILVANGVVHVIDKYIPPPPFLFLSHLHPPPPHILTKLNSVLNPSNSTSGPSDENDDSGDVQYTGATSATNVPFTSGVATATATVGVTGTGGGGGATGTATGTGGAASASASGAAAGVGLSGGLMGVAVGLGGVVLAL</sequence>
<dbReference type="PANTHER" id="PTHR10900">
    <property type="entry name" value="PERIOSTIN-RELATED"/>
    <property type="match status" value="1"/>
</dbReference>
<dbReference type="InterPro" id="IPR000782">
    <property type="entry name" value="FAS1_domain"/>
</dbReference>
<accession>A0AA39Z4P0</accession>
<dbReference type="FunFam" id="2.30.180.10:FF:000032">
    <property type="entry name" value="Fasciclin domain-containing protein, putative"/>
    <property type="match status" value="1"/>
</dbReference>
<dbReference type="SUPFAM" id="SSF82153">
    <property type="entry name" value="FAS1 domain"/>
    <property type="match status" value="2"/>
</dbReference>
<evidence type="ECO:0000313" key="5">
    <source>
        <dbReference type="Proteomes" id="UP001175001"/>
    </source>
</evidence>
<dbReference type="InterPro" id="IPR050904">
    <property type="entry name" value="Adhesion/Biosynth-related"/>
</dbReference>
<evidence type="ECO:0000313" key="4">
    <source>
        <dbReference type="EMBL" id="KAK0663655.1"/>
    </source>
</evidence>
<dbReference type="InterPro" id="IPR036378">
    <property type="entry name" value="FAS1_dom_sf"/>
</dbReference>
<dbReference type="Proteomes" id="UP001175001">
    <property type="component" value="Unassembled WGS sequence"/>
</dbReference>
<keyword evidence="2" id="KW-0732">Signal</keyword>
<feature type="signal peptide" evidence="2">
    <location>
        <begin position="1"/>
        <end position="16"/>
    </location>
</feature>
<dbReference type="Pfam" id="PF02469">
    <property type="entry name" value="Fasciclin"/>
    <property type="match status" value="2"/>
</dbReference>
<dbReference type="PANTHER" id="PTHR10900:SF77">
    <property type="entry name" value="FI19380P1"/>
    <property type="match status" value="1"/>
</dbReference>
<feature type="domain" description="FAS1" evidence="3">
    <location>
        <begin position="168"/>
        <end position="297"/>
    </location>
</feature>
<feature type="chain" id="PRO_5041347945" evidence="2">
    <location>
        <begin position="17"/>
        <end position="419"/>
    </location>
</feature>
<dbReference type="AlphaFoldDB" id="A0AA39Z4P0"/>
<dbReference type="PROSITE" id="PS50213">
    <property type="entry name" value="FAS1"/>
    <property type="match status" value="2"/>
</dbReference>
<feature type="region of interest" description="Disordered" evidence="1">
    <location>
        <begin position="321"/>
        <end position="347"/>
    </location>
</feature>
<dbReference type="GO" id="GO:0016236">
    <property type="term" value="P:macroautophagy"/>
    <property type="evidence" value="ECO:0007669"/>
    <property type="project" value="TreeGrafter"/>
</dbReference>
<reference evidence="4" key="1">
    <citation type="submission" date="2023-06" db="EMBL/GenBank/DDBJ databases">
        <title>Multi-omics analyses reveal the molecular pathogenesis toolkit of Lasiodiplodia hormozganensis, a cross-kingdom pathogen.</title>
        <authorList>
            <person name="Felix C."/>
            <person name="Meneses R."/>
            <person name="Goncalves M.F.M."/>
            <person name="Tilleman L."/>
            <person name="Duarte A.S."/>
            <person name="Jorrin-Novo J.V."/>
            <person name="Van De Peer Y."/>
            <person name="Deforce D."/>
            <person name="Van Nieuwerburgh F."/>
            <person name="Esteves A.C."/>
            <person name="Alves A."/>
        </authorList>
    </citation>
    <scope>NUCLEOTIDE SEQUENCE</scope>
    <source>
        <strain evidence="4">CBS 339.90</strain>
    </source>
</reference>
<feature type="domain" description="FAS1" evidence="3">
    <location>
        <begin position="18"/>
        <end position="166"/>
    </location>
</feature>
<evidence type="ECO:0000256" key="2">
    <source>
        <dbReference type="SAM" id="SignalP"/>
    </source>
</evidence>
<evidence type="ECO:0000259" key="3">
    <source>
        <dbReference type="PROSITE" id="PS50213"/>
    </source>
</evidence>